<evidence type="ECO:0000256" key="3">
    <source>
        <dbReference type="ARBA" id="ARBA00022807"/>
    </source>
</evidence>
<dbReference type="InterPro" id="IPR004134">
    <property type="entry name" value="Peptidase_C1B"/>
</dbReference>
<dbReference type="GO" id="GO:0043418">
    <property type="term" value="P:homocysteine catabolic process"/>
    <property type="evidence" value="ECO:0007669"/>
    <property type="project" value="TreeGrafter"/>
</dbReference>
<dbReference type="PIRSF" id="PIRSF005700">
    <property type="entry name" value="PepC"/>
    <property type="match status" value="1"/>
</dbReference>
<evidence type="ECO:0000256" key="1">
    <source>
        <dbReference type="ARBA" id="ARBA00022670"/>
    </source>
</evidence>
<feature type="active site" evidence="5">
    <location>
        <position position="72"/>
    </location>
</feature>
<dbReference type="CDD" id="cd00585">
    <property type="entry name" value="Peptidase_C1B"/>
    <property type="match status" value="1"/>
</dbReference>
<dbReference type="Pfam" id="PF03051">
    <property type="entry name" value="Peptidase_C1_2"/>
    <property type="match status" value="1"/>
</dbReference>
<dbReference type="AlphaFoldDB" id="A0A328U4Y1"/>
<keyword evidence="1 4" id="KW-0645">Protease</keyword>
<evidence type="ECO:0000256" key="4">
    <source>
        <dbReference type="PIRNR" id="PIRNR005700"/>
    </source>
</evidence>
<keyword evidence="3 4" id="KW-0788">Thiol protease</keyword>
<accession>A0A328U4Y1</accession>
<dbReference type="GO" id="GO:0006508">
    <property type="term" value="P:proteolysis"/>
    <property type="evidence" value="ECO:0007669"/>
    <property type="project" value="UniProtKB-KW"/>
</dbReference>
<keyword evidence="2 4" id="KW-0378">Hydrolase</keyword>
<dbReference type="PANTHER" id="PTHR10363">
    <property type="entry name" value="BLEOMYCIN HYDROLASE"/>
    <property type="match status" value="1"/>
</dbReference>
<evidence type="ECO:0000313" key="7">
    <source>
        <dbReference type="Proteomes" id="UP000249260"/>
    </source>
</evidence>
<proteinExistence type="inferred from homology"/>
<comment type="similarity">
    <text evidence="4">Belongs to the peptidase C1 family.</text>
</comment>
<dbReference type="InterPro" id="IPR000169">
    <property type="entry name" value="Pept_cys_AS"/>
</dbReference>
<feature type="active site" evidence="5">
    <location>
        <position position="387"/>
    </location>
</feature>
<organism evidence="6 7">
    <name type="scientific">Paenibacillus montanisoli</name>
    <dbReference type="NCBI Taxonomy" id="2081970"/>
    <lineage>
        <taxon>Bacteria</taxon>
        <taxon>Bacillati</taxon>
        <taxon>Bacillota</taxon>
        <taxon>Bacilli</taxon>
        <taxon>Bacillales</taxon>
        <taxon>Paenibacillaceae</taxon>
        <taxon>Paenibacillus</taxon>
    </lineage>
</organism>
<dbReference type="GO" id="GO:0005737">
    <property type="term" value="C:cytoplasm"/>
    <property type="evidence" value="ECO:0007669"/>
    <property type="project" value="TreeGrafter"/>
</dbReference>
<protein>
    <recommendedName>
        <fullName evidence="4">Aminopeptidase</fullName>
    </recommendedName>
</protein>
<keyword evidence="7" id="KW-1185">Reference proteome</keyword>
<dbReference type="Gene3D" id="3.90.70.10">
    <property type="entry name" value="Cysteine proteinases"/>
    <property type="match status" value="1"/>
</dbReference>
<feature type="active site" evidence="5">
    <location>
        <position position="366"/>
    </location>
</feature>
<dbReference type="RefSeq" id="WP_112881031.1">
    <property type="nucleotide sequence ID" value="NZ_QLUW01000001.1"/>
</dbReference>
<dbReference type="GO" id="GO:0070005">
    <property type="term" value="F:cysteine-type aminopeptidase activity"/>
    <property type="evidence" value="ECO:0007669"/>
    <property type="project" value="InterPro"/>
</dbReference>
<comment type="caution">
    <text evidence="6">The sequence shown here is derived from an EMBL/GenBank/DDBJ whole genome shotgun (WGS) entry which is preliminary data.</text>
</comment>
<dbReference type="PROSITE" id="PS00139">
    <property type="entry name" value="THIOL_PROTEASE_CYS"/>
    <property type="match status" value="1"/>
</dbReference>
<dbReference type="Proteomes" id="UP000249260">
    <property type="component" value="Unassembled WGS sequence"/>
</dbReference>
<sequence length="454" mass="52343">MSNEKAISQEMLQAFKTDYRNNVQYQVSQNAIIKNGIRNVAINHRSLIDMKYHFSIEIPTGKVTHQKQSGRCWMFAGLNILREIVAKRCNLHDFEISQNHLMFWDKFEKANFFLESILETIDEDTDSRLVSWLLMAPVQDGGQWDMYVSLIEKYGVVPKEVMPETFHSSQSGVMNALLTVKLREQAAALRKQRAEGADLSALASQKQLMLNDIYRILCLCLGEPPERFDFEYRDKDKAFTRDADLTPQQFYQQYIGVDLGEYVSVIHAPTKDKPYGKSYTVQYLGNVHSGRQVKYLNVDIGVLKQLAVNQLQDGEPIWFGCDVGQMSDRDTGIMDTALYHYEAALHTVLRLTKEERLDYRESVLTHAMVFTGVNLVNGKPNRWKVQNSWGCEPGKDGYFIMSDDWFEQFMYQVVIHKKYLSPELAQAFEQQPVELAPWDPMGSLAVLRMQQPNE</sequence>
<dbReference type="OrthoDB" id="1111399at2"/>
<evidence type="ECO:0000256" key="2">
    <source>
        <dbReference type="ARBA" id="ARBA00022801"/>
    </source>
</evidence>
<dbReference type="InterPro" id="IPR038765">
    <property type="entry name" value="Papain-like_cys_pep_sf"/>
</dbReference>
<reference evidence="6 7" key="1">
    <citation type="submission" date="2018-06" db="EMBL/GenBank/DDBJ databases">
        <title>Paenibacillus montanisoli sp. nov., isolated from mountain area soil.</title>
        <authorList>
            <person name="Wu M."/>
        </authorList>
    </citation>
    <scope>NUCLEOTIDE SEQUENCE [LARGE SCALE GENOMIC DNA]</scope>
    <source>
        <strain evidence="6 7">RA17</strain>
    </source>
</reference>
<dbReference type="GO" id="GO:0009636">
    <property type="term" value="P:response to toxic substance"/>
    <property type="evidence" value="ECO:0007669"/>
    <property type="project" value="TreeGrafter"/>
</dbReference>
<gene>
    <name evidence="6" type="ORF">DL346_05480</name>
</gene>
<name>A0A328U4Y1_9BACL</name>
<dbReference type="PANTHER" id="PTHR10363:SF2">
    <property type="entry name" value="BLEOMYCIN HYDROLASE"/>
    <property type="match status" value="1"/>
</dbReference>
<evidence type="ECO:0000313" key="6">
    <source>
        <dbReference type="EMBL" id="RAP77908.1"/>
    </source>
</evidence>
<dbReference type="EMBL" id="QLUW01000001">
    <property type="protein sequence ID" value="RAP77908.1"/>
    <property type="molecule type" value="Genomic_DNA"/>
</dbReference>
<dbReference type="SUPFAM" id="SSF54001">
    <property type="entry name" value="Cysteine proteinases"/>
    <property type="match status" value="1"/>
</dbReference>
<evidence type="ECO:0000256" key="5">
    <source>
        <dbReference type="PIRSR" id="PIRSR005700-1"/>
    </source>
</evidence>
<keyword evidence="4 6" id="KW-0031">Aminopeptidase</keyword>